<accession>A0A2K3DL03</accession>
<dbReference type="GO" id="GO:1902936">
    <property type="term" value="F:phosphatidylinositol bisphosphate binding"/>
    <property type="evidence" value="ECO:0000318"/>
    <property type="project" value="GO_Central"/>
</dbReference>
<dbReference type="OrthoDB" id="524886at2759"/>
<dbReference type="PANTHER" id="PTHR10174">
    <property type="entry name" value="ALPHA-TOCOPHEROL TRANSFER PROTEIN-RELATED"/>
    <property type="match status" value="1"/>
</dbReference>
<dbReference type="Gene3D" id="3.40.525.10">
    <property type="entry name" value="CRAL-TRIO lipid binding domain"/>
    <property type="match status" value="1"/>
</dbReference>
<protein>
    <recommendedName>
        <fullName evidence="1">CRAL-TRIO domain-containing protein</fullName>
    </recommendedName>
</protein>
<dbReference type="SUPFAM" id="SSF52087">
    <property type="entry name" value="CRAL/TRIO domain"/>
    <property type="match status" value="1"/>
</dbReference>
<dbReference type="PRINTS" id="PR00180">
    <property type="entry name" value="CRETINALDHBP"/>
</dbReference>
<proteinExistence type="predicted"/>
<dbReference type="Pfam" id="PF00650">
    <property type="entry name" value="CRAL_TRIO"/>
    <property type="match status" value="1"/>
</dbReference>
<dbReference type="RefSeq" id="XP_042923035.1">
    <property type="nucleotide sequence ID" value="XM_043064467.1"/>
</dbReference>
<dbReference type="AlphaFoldDB" id="A0A2K3DL03"/>
<dbReference type="InParanoid" id="A0A2K3DL03"/>
<dbReference type="GeneID" id="5718022"/>
<dbReference type="EMBL" id="CM008968">
    <property type="protein sequence ID" value="PNW81200.1"/>
    <property type="molecule type" value="Genomic_DNA"/>
</dbReference>
<evidence type="ECO:0000313" key="3">
    <source>
        <dbReference type="Proteomes" id="UP000006906"/>
    </source>
</evidence>
<organism evidence="2 3">
    <name type="scientific">Chlamydomonas reinhardtii</name>
    <name type="common">Chlamydomonas smithii</name>
    <dbReference type="NCBI Taxonomy" id="3055"/>
    <lineage>
        <taxon>Eukaryota</taxon>
        <taxon>Viridiplantae</taxon>
        <taxon>Chlorophyta</taxon>
        <taxon>core chlorophytes</taxon>
        <taxon>Chlorophyceae</taxon>
        <taxon>CS clade</taxon>
        <taxon>Chlamydomonadales</taxon>
        <taxon>Chlamydomonadaceae</taxon>
        <taxon>Chlamydomonas</taxon>
    </lineage>
</organism>
<evidence type="ECO:0000259" key="1">
    <source>
        <dbReference type="PROSITE" id="PS50191"/>
    </source>
</evidence>
<dbReference type="Proteomes" id="UP000006906">
    <property type="component" value="Chromosome 7"/>
</dbReference>
<dbReference type="CDD" id="cd00170">
    <property type="entry name" value="SEC14"/>
    <property type="match status" value="1"/>
</dbReference>
<dbReference type="PROSITE" id="PS50191">
    <property type="entry name" value="CRAL_TRIO"/>
    <property type="match status" value="1"/>
</dbReference>
<reference evidence="2 3" key="1">
    <citation type="journal article" date="2007" name="Science">
        <title>The Chlamydomonas genome reveals the evolution of key animal and plant functions.</title>
        <authorList>
            <person name="Merchant S.S."/>
            <person name="Prochnik S.E."/>
            <person name="Vallon O."/>
            <person name="Harris E.H."/>
            <person name="Karpowicz S.J."/>
            <person name="Witman G.B."/>
            <person name="Terry A."/>
            <person name="Salamov A."/>
            <person name="Fritz-Laylin L.K."/>
            <person name="Marechal-Drouard L."/>
            <person name="Marshall W.F."/>
            <person name="Qu L.H."/>
            <person name="Nelson D.R."/>
            <person name="Sanderfoot A.A."/>
            <person name="Spalding M.H."/>
            <person name="Kapitonov V.V."/>
            <person name="Ren Q."/>
            <person name="Ferris P."/>
            <person name="Lindquist E."/>
            <person name="Shapiro H."/>
            <person name="Lucas S.M."/>
            <person name="Grimwood J."/>
            <person name="Schmutz J."/>
            <person name="Cardol P."/>
            <person name="Cerutti H."/>
            <person name="Chanfreau G."/>
            <person name="Chen C.L."/>
            <person name="Cognat V."/>
            <person name="Croft M.T."/>
            <person name="Dent R."/>
            <person name="Dutcher S."/>
            <person name="Fernandez E."/>
            <person name="Fukuzawa H."/>
            <person name="Gonzalez-Ballester D."/>
            <person name="Gonzalez-Halphen D."/>
            <person name="Hallmann A."/>
            <person name="Hanikenne M."/>
            <person name="Hippler M."/>
            <person name="Inwood W."/>
            <person name="Jabbari K."/>
            <person name="Kalanon M."/>
            <person name="Kuras R."/>
            <person name="Lefebvre P.A."/>
            <person name="Lemaire S.D."/>
            <person name="Lobanov A.V."/>
            <person name="Lohr M."/>
            <person name="Manuell A."/>
            <person name="Meier I."/>
            <person name="Mets L."/>
            <person name="Mittag M."/>
            <person name="Mittelmeier T."/>
            <person name="Moroney J.V."/>
            <person name="Moseley J."/>
            <person name="Napoli C."/>
            <person name="Nedelcu A.M."/>
            <person name="Niyogi K."/>
            <person name="Novoselov S.V."/>
            <person name="Paulsen I.T."/>
            <person name="Pazour G."/>
            <person name="Purton S."/>
            <person name="Ral J.P."/>
            <person name="Riano-Pachon D.M."/>
            <person name="Riekhof W."/>
            <person name="Rymarquis L."/>
            <person name="Schroda M."/>
            <person name="Stern D."/>
            <person name="Umen J."/>
            <person name="Willows R."/>
            <person name="Wilson N."/>
            <person name="Zimmer S.L."/>
            <person name="Allmer J."/>
            <person name="Balk J."/>
            <person name="Bisova K."/>
            <person name="Chen C.J."/>
            <person name="Elias M."/>
            <person name="Gendler K."/>
            <person name="Hauser C."/>
            <person name="Lamb M.R."/>
            <person name="Ledford H."/>
            <person name="Long J.C."/>
            <person name="Minagawa J."/>
            <person name="Page M.D."/>
            <person name="Pan J."/>
            <person name="Pootakham W."/>
            <person name="Roje S."/>
            <person name="Rose A."/>
            <person name="Stahlberg E."/>
            <person name="Terauchi A.M."/>
            <person name="Yang P."/>
            <person name="Ball S."/>
            <person name="Bowler C."/>
            <person name="Dieckmann C.L."/>
            <person name="Gladyshev V.N."/>
            <person name="Green P."/>
            <person name="Jorgensen R."/>
            <person name="Mayfield S."/>
            <person name="Mueller-Roeber B."/>
            <person name="Rajamani S."/>
            <person name="Sayre R.T."/>
            <person name="Brokstein P."/>
            <person name="Dubchak I."/>
            <person name="Goodstein D."/>
            <person name="Hornick L."/>
            <person name="Huang Y.W."/>
            <person name="Jhaveri J."/>
            <person name="Luo Y."/>
            <person name="Martinez D."/>
            <person name="Ngau W.C."/>
            <person name="Otillar B."/>
            <person name="Poliakov A."/>
            <person name="Porter A."/>
            <person name="Szajkowski L."/>
            <person name="Werner G."/>
            <person name="Zhou K."/>
            <person name="Grigoriev I.V."/>
            <person name="Rokhsar D.S."/>
            <person name="Grossman A.R."/>
        </authorList>
    </citation>
    <scope>NUCLEOTIDE SEQUENCE [LARGE SCALE GENOMIC DNA]</scope>
    <source>
        <strain evidence="3">CC-503</strain>
    </source>
</reference>
<dbReference type="PANTHER" id="PTHR10174:SF208">
    <property type="entry name" value="CRAL-TRIO DOMAIN-CONTAINING PROTEIN DDB_G0278031"/>
    <property type="match status" value="1"/>
</dbReference>
<keyword evidence="3" id="KW-1185">Reference proteome</keyword>
<dbReference type="InterPro" id="IPR001251">
    <property type="entry name" value="CRAL-TRIO_dom"/>
</dbReference>
<dbReference type="InterPro" id="IPR036865">
    <property type="entry name" value="CRAL-TRIO_dom_sf"/>
</dbReference>
<feature type="domain" description="CRAL-TRIO" evidence="1">
    <location>
        <begin position="38"/>
        <end position="237"/>
    </location>
</feature>
<dbReference type="ExpressionAtlas" id="A0A2K3DL03">
    <property type="expression patterns" value="baseline and differential"/>
</dbReference>
<sequence>MFLRHAKFDPVKARGRLAAMERWLADCRDEIGDVTALRGEQFRAMYEEGWIGILPSDRRTRDGAVITLLLPGMMKPMADPALLLRWNLWVLCRAVHDPYIQGWDGVDATHPILAVVNGEMLCAMPQAMELEVCGQVVVESFRDFSVLQSLRLQQLPHAIMKKNFKFAQECMPFRMRGIWLVWQPKWISFMFAIAKPFLSAKLRARVRMFGSDLPSLHQLVDPDVLPAEFGGSSTDTGMHWFEAQVKAEAAELRALDAAAAAASTE</sequence>
<name>A0A2K3DL03_CHLRE</name>
<gene>
    <name evidence="2" type="ORF">CHLRE_07g346350v5</name>
</gene>
<dbReference type="Gramene" id="PNW81200">
    <property type="protein sequence ID" value="PNW81200"/>
    <property type="gene ID" value="CHLRE_07g346350v5"/>
</dbReference>
<evidence type="ECO:0000313" key="2">
    <source>
        <dbReference type="EMBL" id="PNW81200.1"/>
    </source>
</evidence>